<dbReference type="PROSITE" id="PS50835">
    <property type="entry name" value="IG_LIKE"/>
    <property type="match status" value="1"/>
</dbReference>
<dbReference type="InterPro" id="IPR051117">
    <property type="entry name" value="TRG_var/const_region"/>
</dbReference>
<proteinExistence type="predicted"/>
<evidence type="ECO:0000313" key="9">
    <source>
        <dbReference type="EMBL" id="POI30868.1"/>
    </source>
</evidence>
<dbReference type="EMBL" id="PPHD01010427">
    <property type="protein sequence ID" value="POI30868.1"/>
    <property type="molecule type" value="Genomic_DNA"/>
</dbReference>
<evidence type="ECO:0000256" key="3">
    <source>
        <dbReference type="ARBA" id="ARBA00022989"/>
    </source>
</evidence>
<accession>A0A2P4T3C8</accession>
<evidence type="ECO:0000256" key="4">
    <source>
        <dbReference type="ARBA" id="ARBA00023136"/>
    </source>
</evidence>
<dbReference type="SMART" id="SM00407">
    <property type="entry name" value="IGc1"/>
    <property type="match status" value="1"/>
</dbReference>
<keyword evidence="10" id="KW-1185">Reference proteome</keyword>
<dbReference type="InterPro" id="IPR007110">
    <property type="entry name" value="Ig-like_dom"/>
</dbReference>
<dbReference type="PANTHER" id="PTHR19256">
    <property type="entry name" value="T-CELL RECEPTOR GAMMA CHAIN"/>
    <property type="match status" value="1"/>
</dbReference>
<gene>
    <name evidence="9" type="ORF">CIB84_005381</name>
</gene>
<keyword evidence="3 7" id="KW-1133">Transmembrane helix</keyword>
<dbReference type="Gene3D" id="2.60.40.10">
    <property type="entry name" value="Immunoglobulins"/>
    <property type="match status" value="1"/>
</dbReference>
<evidence type="ECO:0000256" key="5">
    <source>
        <dbReference type="ARBA" id="ARBA00023170"/>
    </source>
</evidence>
<dbReference type="SUPFAM" id="SSF48726">
    <property type="entry name" value="Immunoglobulin"/>
    <property type="match status" value="1"/>
</dbReference>
<keyword evidence="2 7" id="KW-0812">Transmembrane</keyword>
<organism evidence="9 10">
    <name type="scientific">Bambusicola thoracicus</name>
    <name type="common">Chinese bamboo-partridge</name>
    <name type="synonym">Perdix thoracica</name>
    <dbReference type="NCBI Taxonomy" id="9083"/>
    <lineage>
        <taxon>Eukaryota</taxon>
        <taxon>Metazoa</taxon>
        <taxon>Chordata</taxon>
        <taxon>Craniata</taxon>
        <taxon>Vertebrata</taxon>
        <taxon>Euteleostomi</taxon>
        <taxon>Archelosauria</taxon>
        <taxon>Archosauria</taxon>
        <taxon>Dinosauria</taxon>
        <taxon>Saurischia</taxon>
        <taxon>Theropoda</taxon>
        <taxon>Coelurosauria</taxon>
        <taxon>Aves</taxon>
        <taxon>Neognathae</taxon>
        <taxon>Galloanserae</taxon>
        <taxon>Galliformes</taxon>
        <taxon>Phasianidae</taxon>
        <taxon>Perdicinae</taxon>
        <taxon>Bambusicola</taxon>
    </lineage>
</organism>
<keyword evidence="4 7" id="KW-0472">Membrane</keyword>
<sequence length="161" mass="18423">MQKEHENQLVYVCLIEKFYPDVIRVKWTDEANKEVTQNVVKGDVWKSPGEDKYSVSTWLSVPLESKNKIYFCKYEHESGGDSLSTRALFPVASSESSPQEQEDCGTQSGNSTVFNRDHMTHKAAQLVYVVLLLKSSMYYVIVLFFFKYRTRTAAKASGKKT</sequence>
<evidence type="ECO:0000256" key="6">
    <source>
        <dbReference type="ARBA" id="ARBA00023319"/>
    </source>
</evidence>
<dbReference type="PANTHER" id="PTHR19256:SF65">
    <property type="entry name" value="T CELL RECEPTOR GAMMA CONSTANT 1-RELATED"/>
    <property type="match status" value="1"/>
</dbReference>
<evidence type="ECO:0000259" key="8">
    <source>
        <dbReference type="PROSITE" id="PS50835"/>
    </source>
</evidence>
<comment type="caution">
    <text evidence="9">The sequence shown here is derived from an EMBL/GenBank/DDBJ whole genome shotgun (WGS) entry which is preliminary data.</text>
</comment>
<evidence type="ECO:0000256" key="2">
    <source>
        <dbReference type="ARBA" id="ARBA00022692"/>
    </source>
</evidence>
<keyword evidence="5" id="KW-0675">Receptor</keyword>
<dbReference type="AlphaFoldDB" id="A0A2P4T3C8"/>
<evidence type="ECO:0000256" key="7">
    <source>
        <dbReference type="SAM" id="Phobius"/>
    </source>
</evidence>
<dbReference type="InterPro" id="IPR036179">
    <property type="entry name" value="Ig-like_dom_sf"/>
</dbReference>
<evidence type="ECO:0000313" key="10">
    <source>
        <dbReference type="Proteomes" id="UP000237246"/>
    </source>
</evidence>
<keyword evidence="6" id="KW-0393">Immunoglobulin domain</keyword>
<feature type="transmembrane region" description="Helical" evidence="7">
    <location>
        <begin position="126"/>
        <end position="146"/>
    </location>
</feature>
<name>A0A2P4T3C8_BAMTH</name>
<dbReference type="InterPro" id="IPR013783">
    <property type="entry name" value="Ig-like_fold"/>
</dbReference>
<dbReference type="OrthoDB" id="8924181at2759"/>
<dbReference type="GO" id="GO:0016020">
    <property type="term" value="C:membrane"/>
    <property type="evidence" value="ECO:0007669"/>
    <property type="project" value="UniProtKB-SubCell"/>
</dbReference>
<comment type="subcellular location">
    <subcellularLocation>
        <location evidence="1">Membrane</location>
    </subcellularLocation>
</comment>
<evidence type="ECO:0000256" key="1">
    <source>
        <dbReference type="ARBA" id="ARBA00004370"/>
    </source>
</evidence>
<dbReference type="Proteomes" id="UP000237246">
    <property type="component" value="Unassembled WGS sequence"/>
</dbReference>
<dbReference type="Pfam" id="PF07654">
    <property type="entry name" value="C1-set"/>
    <property type="match status" value="1"/>
</dbReference>
<protein>
    <recommendedName>
        <fullName evidence="8">Ig-like domain-containing protein</fullName>
    </recommendedName>
</protein>
<feature type="domain" description="Ig-like" evidence="8">
    <location>
        <begin position="1"/>
        <end position="89"/>
    </location>
</feature>
<dbReference type="InterPro" id="IPR003597">
    <property type="entry name" value="Ig_C1-set"/>
</dbReference>
<reference evidence="9 10" key="1">
    <citation type="submission" date="2018-01" db="EMBL/GenBank/DDBJ databases">
        <title>Comparison of the Chinese Bamboo Partridge and Red Junglefowl genome sequences highlights the importance of demography in genome evolution.</title>
        <authorList>
            <person name="Tiley G.P."/>
            <person name="Kimball R.T."/>
            <person name="Braun E.L."/>
            <person name="Burleigh J.G."/>
        </authorList>
    </citation>
    <scope>NUCLEOTIDE SEQUENCE [LARGE SCALE GENOMIC DNA]</scope>
    <source>
        <strain evidence="9">RTK389</strain>
        <tissue evidence="9">Blood</tissue>
    </source>
</reference>